<dbReference type="AlphaFoldDB" id="A0AAD9H562"/>
<accession>A0AAD9H562</accession>
<comment type="caution">
    <text evidence="1">The sequence shown here is derived from an EMBL/GenBank/DDBJ whole genome shotgun (WGS) entry which is preliminary data.</text>
</comment>
<evidence type="ECO:0000313" key="1">
    <source>
        <dbReference type="EMBL" id="KAK2022026.1"/>
    </source>
</evidence>
<name>A0AAD9H562_9PEZI</name>
<reference evidence="1" key="1">
    <citation type="submission" date="2021-06" db="EMBL/GenBank/DDBJ databases">
        <title>Comparative genomics, transcriptomics and evolutionary studies reveal genomic signatures of adaptation to plant cell wall in hemibiotrophic fungi.</title>
        <authorList>
            <consortium name="DOE Joint Genome Institute"/>
            <person name="Baroncelli R."/>
            <person name="Diaz J.F."/>
            <person name="Benocci T."/>
            <person name="Peng M."/>
            <person name="Battaglia E."/>
            <person name="Haridas S."/>
            <person name="Andreopoulos W."/>
            <person name="Labutti K."/>
            <person name="Pangilinan J."/>
            <person name="Floch G.L."/>
            <person name="Makela M.R."/>
            <person name="Henrissat B."/>
            <person name="Grigoriev I.V."/>
            <person name="Crouch J.A."/>
            <person name="De Vries R.P."/>
            <person name="Sukno S.A."/>
            <person name="Thon M.R."/>
        </authorList>
    </citation>
    <scope>NUCLEOTIDE SEQUENCE</scope>
    <source>
        <strain evidence="1">MAFF235873</strain>
    </source>
</reference>
<dbReference type="Proteomes" id="UP001232148">
    <property type="component" value="Unassembled WGS sequence"/>
</dbReference>
<proteinExistence type="predicted"/>
<dbReference type="EMBL" id="MU843065">
    <property type="protein sequence ID" value="KAK2022026.1"/>
    <property type="molecule type" value="Genomic_DNA"/>
</dbReference>
<evidence type="ECO:0000313" key="2">
    <source>
        <dbReference type="Proteomes" id="UP001232148"/>
    </source>
</evidence>
<keyword evidence="2" id="KW-1185">Reference proteome</keyword>
<gene>
    <name evidence="1" type="ORF">LX32DRAFT_215939</name>
</gene>
<sequence length="164" mass="18694">MASPPRRHTDSCDRHVTGGRGLTRRLRYPYGRPWLKSAHAGMGRKRLFRSSICGSPNVPTHDVCAPPQSPVFLPDCDWRVRERQTSDTQVVMGGTQERDLTNSHPGSMGLADIQRGTGAERGERSRCQCSCWSGHVRRRVRVLRRLARVRWTRKGDRLSCWPSF</sequence>
<protein>
    <submittedName>
        <fullName evidence="1">Uncharacterized protein</fullName>
    </submittedName>
</protein>
<organism evidence="1 2">
    <name type="scientific">Colletotrichum zoysiae</name>
    <dbReference type="NCBI Taxonomy" id="1216348"/>
    <lineage>
        <taxon>Eukaryota</taxon>
        <taxon>Fungi</taxon>
        <taxon>Dikarya</taxon>
        <taxon>Ascomycota</taxon>
        <taxon>Pezizomycotina</taxon>
        <taxon>Sordariomycetes</taxon>
        <taxon>Hypocreomycetidae</taxon>
        <taxon>Glomerellales</taxon>
        <taxon>Glomerellaceae</taxon>
        <taxon>Colletotrichum</taxon>
        <taxon>Colletotrichum graminicola species complex</taxon>
    </lineage>
</organism>